<accession>A0A1F5R4K1</accession>
<dbReference type="EMBL" id="MFFM01000041">
    <property type="protein sequence ID" value="OGF09395.1"/>
    <property type="molecule type" value="Genomic_DNA"/>
</dbReference>
<name>A0A1F5R4K1_9BACT</name>
<proteinExistence type="predicted"/>
<dbReference type="Pfam" id="PF22746">
    <property type="entry name" value="SHOCT-like_DUF2089-C"/>
    <property type="match status" value="1"/>
</dbReference>
<gene>
    <name evidence="2" type="ORF">A2024_00435</name>
</gene>
<evidence type="ECO:0000313" key="3">
    <source>
        <dbReference type="Proteomes" id="UP000177230"/>
    </source>
</evidence>
<sequence length="133" mass="14947">MSEERLRILKMVEDKKITAEEAAKLLSAMDSPASQGKAHWLKVRVFDKDSEKPKVRVTVPLSILKIAGKLGGKFSVMMPEEAKAQMEAKGIKLDAESLENIEQLFDELAVNGRYQLVNVEDDQDGQRVEVYID</sequence>
<reference evidence="2 3" key="1">
    <citation type="journal article" date="2016" name="Nat. Commun.">
        <title>Thousands of microbial genomes shed light on interconnected biogeochemical processes in an aquifer system.</title>
        <authorList>
            <person name="Anantharaman K."/>
            <person name="Brown C.T."/>
            <person name="Hug L.A."/>
            <person name="Sharon I."/>
            <person name="Castelle C.J."/>
            <person name="Probst A.J."/>
            <person name="Thomas B.C."/>
            <person name="Singh A."/>
            <person name="Wilkins M.J."/>
            <person name="Karaoz U."/>
            <person name="Brodie E.L."/>
            <person name="Williams K.H."/>
            <person name="Hubbard S.S."/>
            <person name="Banfield J.F."/>
        </authorList>
    </citation>
    <scope>NUCLEOTIDE SEQUENCE [LARGE SCALE GENOMIC DNA]</scope>
</reference>
<dbReference type="Proteomes" id="UP000177230">
    <property type="component" value="Unassembled WGS sequence"/>
</dbReference>
<organism evidence="2 3">
    <name type="scientific">Candidatus Edwardsbacteria bacterium GWF2_54_11</name>
    <dbReference type="NCBI Taxonomy" id="1817851"/>
    <lineage>
        <taxon>Bacteria</taxon>
        <taxon>Candidatus Edwardsiibacteriota</taxon>
    </lineage>
</organism>
<dbReference type="InterPro" id="IPR053959">
    <property type="entry name" value="YvlB/LiaX_N"/>
</dbReference>
<evidence type="ECO:0000313" key="2">
    <source>
        <dbReference type="EMBL" id="OGF09395.1"/>
    </source>
</evidence>
<feature type="domain" description="YvlB/LiaX N-terminal" evidence="1">
    <location>
        <begin position="3"/>
        <end position="31"/>
    </location>
</feature>
<protein>
    <recommendedName>
        <fullName evidence="1">YvlB/LiaX N-terminal domain-containing protein</fullName>
    </recommendedName>
</protein>
<dbReference type="AlphaFoldDB" id="A0A1F5R4K1"/>
<comment type="caution">
    <text evidence="2">The sequence shown here is derived from an EMBL/GenBank/DDBJ whole genome shotgun (WGS) entry which is preliminary data.</text>
</comment>
<evidence type="ECO:0000259" key="1">
    <source>
        <dbReference type="Pfam" id="PF22746"/>
    </source>
</evidence>